<evidence type="ECO:0000256" key="11">
    <source>
        <dbReference type="ARBA" id="ARBA00023157"/>
    </source>
</evidence>
<evidence type="ECO:0000313" key="14">
    <source>
        <dbReference type="Proteomes" id="UP000037069"/>
    </source>
</evidence>
<evidence type="ECO:0000256" key="9">
    <source>
        <dbReference type="ARBA" id="ARBA00023128"/>
    </source>
</evidence>
<evidence type="ECO:0000256" key="8">
    <source>
        <dbReference type="ARBA" id="ARBA00022982"/>
    </source>
</evidence>
<keyword evidence="8" id="KW-0249">Electron transport</keyword>
<keyword evidence="10" id="KW-0472">Membrane</keyword>
<dbReference type="Proteomes" id="UP000037069">
    <property type="component" value="Unassembled WGS sequence"/>
</dbReference>
<keyword evidence="7" id="KW-0999">Mitochondrion inner membrane</keyword>
<accession>A0A0L0C8G2</accession>
<evidence type="ECO:0000256" key="6">
    <source>
        <dbReference type="ARBA" id="ARBA00022660"/>
    </source>
</evidence>
<reference evidence="13 14" key="1">
    <citation type="journal article" date="2015" name="Nat. Commun.">
        <title>Lucilia cuprina genome unlocks parasitic fly biology to underpin future interventions.</title>
        <authorList>
            <person name="Anstead C.A."/>
            <person name="Korhonen P.K."/>
            <person name="Young N.D."/>
            <person name="Hall R.S."/>
            <person name="Jex A.R."/>
            <person name="Murali S.C."/>
            <person name="Hughes D.S."/>
            <person name="Lee S.F."/>
            <person name="Perry T."/>
            <person name="Stroehlein A.J."/>
            <person name="Ansell B.R."/>
            <person name="Breugelmans B."/>
            <person name="Hofmann A."/>
            <person name="Qu J."/>
            <person name="Dugan S."/>
            <person name="Lee S.L."/>
            <person name="Chao H."/>
            <person name="Dinh H."/>
            <person name="Han Y."/>
            <person name="Doddapaneni H.V."/>
            <person name="Worley K.C."/>
            <person name="Muzny D.M."/>
            <person name="Ioannidis P."/>
            <person name="Waterhouse R.M."/>
            <person name="Zdobnov E.M."/>
            <person name="James P.J."/>
            <person name="Bagnall N.H."/>
            <person name="Kotze A.C."/>
            <person name="Gibbs R.A."/>
            <person name="Richards S."/>
            <person name="Batterham P."/>
            <person name="Gasser R.B."/>
        </authorList>
    </citation>
    <scope>NUCLEOTIDE SEQUENCE [LARGE SCALE GENOMIC DNA]</scope>
    <source>
        <strain evidence="13 14">LS</strain>
        <tissue evidence="13">Full body</tissue>
    </source>
</reference>
<dbReference type="InterPro" id="IPR009069">
    <property type="entry name" value="Cys_alpha_HP_mot_SF"/>
</dbReference>
<dbReference type="GO" id="GO:0005743">
    <property type="term" value="C:mitochondrial inner membrane"/>
    <property type="evidence" value="ECO:0007669"/>
    <property type="project" value="UniProtKB-SubCell"/>
</dbReference>
<dbReference type="OrthoDB" id="9992197at2759"/>
<evidence type="ECO:0000256" key="4">
    <source>
        <dbReference type="ARBA" id="ARBA00007372"/>
    </source>
</evidence>
<comment type="similarity">
    <text evidence="4">Belongs to the complex I NDUFS5 subunit family.</text>
</comment>
<evidence type="ECO:0000256" key="1">
    <source>
        <dbReference type="ARBA" id="ARBA00003195"/>
    </source>
</evidence>
<keyword evidence="5" id="KW-0813">Transport</keyword>
<keyword evidence="9" id="KW-0496">Mitochondrion</keyword>
<dbReference type="PANTHER" id="PTHR21268">
    <property type="entry name" value="NADH DEHYDROGENASE [UBIQUINONE] IRON-SULFUR PROTEIN 5"/>
    <property type="match status" value="1"/>
</dbReference>
<dbReference type="AlphaFoldDB" id="A0A0L0C8G2"/>
<evidence type="ECO:0000256" key="3">
    <source>
        <dbReference type="ARBA" id="ARBA00004637"/>
    </source>
</evidence>
<comment type="subcellular location">
    <subcellularLocation>
        <location evidence="3">Mitochondrion inner membrane</location>
        <topology evidence="3">Peripheral membrane protein</topology>
    </subcellularLocation>
    <subcellularLocation>
        <location evidence="2">Mitochondrion intermembrane space</location>
    </subcellularLocation>
</comment>
<dbReference type="InterPro" id="IPR019342">
    <property type="entry name" value="NADH_UbQ_OxRdtase_FeS-su5"/>
</dbReference>
<dbReference type="OMA" id="RICGFFE"/>
<sequence length="104" mass="12350">KFIMPITPFIRSPFTDLTGSLINHQTYDKCGELEMNMMDCLEAYGAEKGKKMCKDLVDDFNECFTMHKQMLRFQAMRSERMKQYWSGDRKKEELYAEPPRVDAY</sequence>
<evidence type="ECO:0000256" key="5">
    <source>
        <dbReference type="ARBA" id="ARBA00022448"/>
    </source>
</evidence>
<protein>
    <submittedName>
        <fullName evidence="13">Uncharacterized protein</fullName>
    </submittedName>
</protein>
<dbReference type="PROSITE" id="PS51808">
    <property type="entry name" value="CHCH"/>
    <property type="match status" value="1"/>
</dbReference>
<name>A0A0L0C8G2_LUCCU</name>
<dbReference type="PANTHER" id="PTHR21268:SF2">
    <property type="entry name" value="NADH DEHYDROGENASE [UBIQUINONE] IRON-SULFUR PROTEIN 5"/>
    <property type="match status" value="1"/>
</dbReference>
<keyword evidence="11 12" id="KW-1015">Disulfide bond</keyword>
<dbReference type="EMBL" id="JRES01000753">
    <property type="protein sequence ID" value="KNC28728.1"/>
    <property type="molecule type" value="Genomic_DNA"/>
</dbReference>
<comment type="caution">
    <text evidence="13">The sequence shown here is derived from an EMBL/GenBank/DDBJ whole genome shotgun (WGS) entry which is preliminary data.</text>
</comment>
<evidence type="ECO:0000256" key="12">
    <source>
        <dbReference type="PIRSR" id="PIRSR619342-50"/>
    </source>
</evidence>
<feature type="disulfide bond" evidence="12">
    <location>
        <begin position="40"/>
        <end position="53"/>
    </location>
</feature>
<evidence type="ECO:0000256" key="2">
    <source>
        <dbReference type="ARBA" id="ARBA00004569"/>
    </source>
</evidence>
<dbReference type="SUPFAM" id="SSF47072">
    <property type="entry name" value="Cysteine alpha-hairpin motif"/>
    <property type="match status" value="1"/>
</dbReference>
<dbReference type="Pfam" id="PF10200">
    <property type="entry name" value="Ndufs5"/>
    <property type="match status" value="1"/>
</dbReference>
<comment type="function">
    <text evidence="1">Accessory subunit of the mitochondrial membrane respiratory chain NADH dehydrogenase (Complex I), that is believed not to be involved in catalysis. Complex I functions in the transfer of electrons from NADH to the respiratory chain. The immediate electron acceptor for the enzyme is believed to be ubiquinone.</text>
</comment>
<evidence type="ECO:0000256" key="10">
    <source>
        <dbReference type="ARBA" id="ARBA00023136"/>
    </source>
</evidence>
<dbReference type="STRING" id="7375.A0A0L0C8G2"/>
<feature type="disulfide bond" evidence="12">
    <location>
        <begin position="30"/>
        <end position="63"/>
    </location>
</feature>
<dbReference type="GO" id="GO:0005758">
    <property type="term" value="C:mitochondrial intermembrane space"/>
    <property type="evidence" value="ECO:0007669"/>
    <property type="project" value="UniProtKB-SubCell"/>
</dbReference>
<proteinExistence type="inferred from homology"/>
<feature type="non-terminal residue" evidence="13">
    <location>
        <position position="1"/>
    </location>
</feature>
<organism evidence="13 14">
    <name type="scientific">Lucilia cuprina</name>
    <name type="common">Green bottle fly</name>
    <name type="synonym">Australian sheep blowfly</name>
    <dbReference type="NCBI Taxonomy" id="7375"/>
    <lineage>
        <taxon>Eukaryota</taxon>
        <taxon>Metazoa</taxon>
        <taxon>Ecdysozoa</taxon>
        <taxon>Arthropoda</taxon>
        <taxon>Hexapoda</taxon>
        <taxon>Insecta</taxon>
        <taxon>Pterygota</taxon>
        <taxon>Neoptera</taxon>
        <taxon>Endopterygota</taxon>
        <taxon>Diptera</taxon>
        <taxon>Brachycera</taxon>
        <taxon>Muscomorpha</taxon>
        <taxon>Oestroidea</taxon>
        <taxon>Calliphoridae</taxon>
        <taxon>Luciliinae</taxon>
        <taxon>Lucilia</taxon>
    </lineage>
</organism>
<gene>
    <name evidence="13" type="ORF">FF38_09461</name>
</gene>
<evidence type="ECO:0000313" key="13">
    <source>
        <dbReference type="EMBL" id="KNC28728.1"/>
    </source>
</evidence>
<keyword evidence="6" id="KW-0679">Respiratory chain</keyword>
<evidence type="ECO:0000256" key="7">
    <source>
        <dbReference type="ARBA" id="ARBA00022792"/>
    </source>
</evidence>
<keyword evidence="14" id="KW-1185">Reference proteome</keyword>